<feature type="non-terminal residue" evidence="2">
    <location>
        <position position="1"/>
    </location>
</feature>
<feature type="region of interest" description="Disordered" evidence="1">
    <location>
        <begin position="21"/>
        <end position="58"/>
    </location>
</feature>
<feature type="non-terminal residue" evidence="2">
    <location>
        <position position="58"/>
    </location>
</feature>
<proteinExistence type="predicted"/>
<reference evidence="2" key="1">
    <citation type="submission" date="2019-04" db="EMBL/GenBank/DDBJ databases">
        <authorList>
            <person name="Alioto T."/>
            <person name="Alioto T."/>
        </authorList>
    </citation>
    <scope>NUCLEOTIDE SEQUENCE [LARGE SCALE GENOMIC DNA]</scope>
</reference>
<accession>A0A5E4D6M7</accession>
<evidence type="ECO:0000313" key="2">
    <source>
        <dbReference type="EMBL" id="VTJ89825.1"/>
    </source>
</evidence>
<evidence type="ECO:0000313" key="3">
    <source>
        <dbReference type="Proteomes" id="UP000335636"/>
    </source>
</evidence>
<comment type="caution">
    <text evidence="2">The sequence shown here is derived from an EMBL/GenBank/DDBJ whole genome shotgun (WGS) entry which is preliminary data.</text>
</comment>
<feature type="compositionally biased region" description="Basic and acidic residues" evidence="1">
    <location>
        <begin position="46"/>
        <end position="58"/>
    </location>
</feature>
<sequence length="58" mass="6433">VWVNVHAGSLVLVVTTPSPLLRPRAAAGPSLQQRAARRRHGLRFRQHGDDPVPIHDPR</sequence>
<dbReference type="Proteomes" id="UP000335636">
    <property type="component" value="Unassembled WGS sequence"/>
</dbReference>
<dbReference type="EMBL" id="CABDUW010003849">
    <property type="protein sequence ID" value="VTJ89825.1"/>
    <property type="molecule type" value="Genomic_DNA"/>
</dbReference>
<keyword evidence="3" id="KW-1185">Reference proteome</keyword>
<organism evidence="2 3">
    <name type="scientific">Marmota monax</name>
    <name type="common">Woodchuck</name>
    <dbReference type="NCBI Taxonomy" id="9995"/>
    <lineage>
        <taxon>Eukaryota</taxon>
        <taxon>Metazoa</taxon>
        <taxon>Chordata</taxon>
        <taxon>Craniata</taxon>
        <taxon>Vertebrata</taxon>
        <taxon>Euteleostomi</taxon>
        <taxon>Mammalia</taxon>
        <taxon>Eutheria</taxon>
        <taxon>Euarchontoglires</taxon>
        <taxon>Glires</taxon>
        <taxon>Rodentia</taxon>
        <taxon>Sciuromorpha</taxon>
        <taxon>Sciuridae</taxon>
        <taxon>Xerinae</taxon>
        <taxon>Marmotini</taxon>
        <taxon>Marmota</taxon>
    </lineage>
</organism>
<evidence type="ECO:0000256" key="1">
    <source>
        <dbReference type="SAM" id="MobiDB-lite"/>
    </source>
</evidence>
<dbReference type="AlphaFoldDB" id="A0A5E4D6M7"/>
<name>A0A5E4D6M7_MARMO</name>
<gene>
    <name evidence="2" type="ORF">MONAX_5E040023</name>
</gene>
<feature type="compositionally biased region" description="Basic residues" evidence="1">
    <location>
        <begin position="35"/>
        <end position="45"/>
    </location>
</feature>
<protein>
    <submittedName>
        <fullName evidence="2">Uncharacterized protein</fullName>
    </submittedName>
</protein>